<dbReference type="RefSeq" id="WP_169699236.1">
    <property type="nucleotide sequence ID" value="NZ_LS974202.1"/>
</dbReference>
<dbReference type="AlphaFoldDB" id="A0A7Z7PPG8"/>
<evidence type="ECO:0000313" key="3">
    <source>
        <dbReference type="Proteomes" id="UP000250796"/>
    </source>
</evidence>
<keyword evidence="1" id="KW-1133">Transmembrane helix</keyword>
<feature type="transmembrane region" description="Helical" evidence="1">
    <location>
        <begin position="7"/>
        <end position="26"/>
    </location>
</feature>
<keyword evidence="3" id="KW-1185">Reference proteome</keyword>
<gene>
    <name evidence="2" type="ORF">MESINF_1595</name>
</gene>
<dbReference type="KEGG" id="minf:MESINF_1595"/>
<keyword evidence="1" id="KW-0812">Transmembrane</keyword>
<name>A0A7Z7PPG8_9BACT</name>
<proteinExistence type="predicted"/>
<accession>A0A7Z7PPG8</accession>
<organism evidence="2 3">
    <name type="scientific">Mesotoga infera</name>
    <dbReference type="NCBI Taxonomy" id="1236046"/>
    <lineage>
        <taxon>Bacteria</taxon>
        <taxon>Thermotogati</taxon>
        <taxon>Thermotogota</taxon>
        <taxon>Thermotogae</taxon>
        <taxon>Kosmotogales</taxon>
        <taxon>Kosmotogaceae</taxon>
        <taxon>Mesotoga</taxon>
    </lineage>
</organism>
<dbReference type="Proteomes" id="UP000250796">
    <property type="component" value="Chromosome MESINF"/>
</dbReference>
<keyword evidence="1" id="KW-0472">Membrane</keyword>
<reference evidence="2 3" key="1">
    <citation type="submission" date="2017-01" db="EMBL/GenBank/DDBJ databases">
        <authorList>
            <person name="Erauso G."/>
        </authorList>
    </citation>
    <scope>NUCLEOTIDE SEQUENCE [LARGE SCALE GENOMIC DNA]</scope>
    <source>
        <strain evidence="2">MESINF1</strain>
    </source>
</reference>
<evidence type="ECO:0000313" key="2">
    <source>
        <dbReference type="EMBL" id="SSC13039.1"/>
    </source>
</evidence>
<dbReference type="EMBL" id="LS974202">
    <property type="protein sequence ID" value="SSC13039.1"/>
    <property type="molecule type" value="Genomic_DNA"/>
</dbReference>
<protein>
    <submittedName>
        <fullName evidence="2">Uncharacterized protein</fullName>
    </submittedName>
</protein>
<evidence type="ECO:0000256" key="1">
    <source>
        <dbReference type="SAM" id="Phobius"/>
    </source>
</evidence>
<sequence>MSKLTRFGYILALVGVLAAIAMLIAMSDFTPYNSGTVYPKDSGRTIATLDLWPTQELSIRFDVKIMKRNSAYLVLEKGGVEVFRYSDNWRTTGKEARVSLDGVHDMKVYFTDPTADRRTAEIEIDWIVR</sequence>